<evidence type="ECO:0000259" key="5">
    <source>
        <dbReference type="PROSITE" id="PS50103"/>
    </source>
</evidence>
<keyword evidence="2 4" id="KW-0863">Zinc-finger</keyword>
<comment type="caution">
    <text evidence="6">The sequence shown here is derived from an EMBL/GenBank/DDBJ whole genome shotgun (WGS) entry which is preliminary data.</text>
</comment>
<evidence type="ECO:0000256" key="2">
    <source>
        <dbReference type="ARBA" id="ARBA00022771"/>
    </source>
</evidence>
<feature type="domain" description="C3H1-type" evidence="5">
    <location>
        <begin position="307"/>
        <end position="333"/>
    </location>
</feature>
<feature type="zinc finger region" description="C3H1-type" evidence="4">
    <location>
        <begin position="307"/>
        <end position="333"/>
    </location>
</feature>
<reference evidence="7" key="1">
    <citation type="journal article" date="2023" name="Commun. Biol.">
        <title>Genome analysis of Parmales, the sister group of diatoms, reveals the evolutionary specialization of diatoms from phago-mixotrophs to photoautotrophs.</title>
        <authorList>
            <person name="Ban H."/>
            <person name="Sato S."/>
            <person name="Yoshikawa S."/>
            <person name="Yamada K."/>
            <person name="Nakamura Y."/>
            <person name="Ichinomiya M."/>
            <person name="Sato N."/>
            <person name="Blanc-Mathieu R."/>
            <person name="Endo H."/>
            <person name="Kuwata A."/>
            <person name="Ogata H."/>
        </authorList>
    </citation>
    <scope>NUCLEOTIDE SEQUENCE [LARGE SCALE GENOMIC DNA]</scope>
    <source>
        <strain evidence="7">NIES 3701</strain>
    </source>
</reference>
<accession>A0A9W7B8Z8</accession>
<feature type="non-terminal residue" evidence="6">
    <location>
        <position position="1"/>
    </location>
</feature>
<evidence type="ECO:0000313" key="7">
    <source>
        <dbReference type="Proteomes" id="UP001165085"/>
    </source>
</evidence>
<dbReference type="InterPro" id="IPR036855">
    <property type="entry name" value="Znf_CCCH_sf"/>
</dbReference>
<dbReference type="SUPFAM" id="SSF90229">
    <property type="entry name" value="CCCH zinc finger"/>
    <property type="match status" value="1"/>
</dbReference>
<keyword evidence="3 4" id="KW-0862">Zinc</keyword>
<dbReference type="PROSITE" id="PS50103">
    <property type="entry name" value="ZF_C3H1"/>
    <property type="match status" value="1"/>
</dbReference>
<dbReference type="GO" id="GO:0008270">
    <property type="term" value="F:zinc ion binding"/>
    <property type="evidence" value="ECO:0007669"/>
    <property type="project" value="UniProtKB-KW"/>
</dbReference>
<sequence>NILICAQINGDGTKDRSVRLNLDSLDELVMMARRAAVQNYCFGSRSHTDTGDSFVDPFYNKSTGWDVCMFTRAPGVGEEIVDTALVAQIQATLLNVGTPQRIILMTGDGNPNGGRGVSFLNAVMMALDRGWIVEIWSWKASCNRLYKNFVGTTSRFSLHYLDDFRDYITLSDVDSKPKAKPHTKLMSIDKGKVVSRADMLNPNNPNYNPTLASQLSKKPRIPRKTPVLNCPVPEWDLPSSVSNVSLADLCNPNNPNYNRFVAARHRSCKKKKSNKIKKVTVVNDDLGLDLLSVFDSIGGGCGASLPNTSEKACLYWRKGNCKAGAWCKFKHGV</sequence>
<keyword evidence="1 4" id="KW-0479">Metal-binding</keyword>
<proteinExistence type="predicted"/>
<dbReference type="Proteomes" id="UP001165085">
    <property type="component" value="Unassembled WGS sequence"/>
</dbReference>
<evidence type="ECO:0000256" key="4">
    <source>
        <dbReference type="PROSITE-ProRule" id="PRU00723"/>
    </source>
</evidence>
<gene>
    <name evidence="6" type="ORF">TrST_g3737</name>
</gene>
<dbReference type="OrthoDB" id="5590473at2759"/>
<dbReference type="SMART" id="SM00356">
    <property type="entry name" value="ZnF_C3H1"/>
    <property type="match status" value="1"/>
</dbReference>
<evidence type="ECO:0000256" key="1">
    <source>
        <dbReference type="ARBA" id="ARBA00022723"/>
    </source>
</evidence>
<organism evidence="6 7">
    <name type="scientific">Triparma strigata</name>
    <dbReference type="NCBI Taxonomy" id="1606541"/>
    <lineage>
        <taxon>Eukaryota</taxon>
        <taxon>Sar</taxon>
        <taxon>Stramenopiles</taxon>
        <taxon>Ochrophyta</taxon>
        <taxon>Bolidophyceae</taxon>
        <taxon>Parmales</taxon>
        <taxon>Triparmaceae</taxon>
        <taxon>Triparma</taxon>
    </lineage>
</organism>
<dbReference type="EMBL" id="BRXY01000316">
    <property type="protein sequence ID" value="GMH86501.1"/>
    <property type="molecule type" value="Genomic_DNA"/>
</dbReference>
<protein>
    <recommendedName>
        <fullName evidence="5">C3H1-type domain-containing protein</fullName>
    </recommendedName>
</protein>
<dbReference type="InterPro" id="IPR000571">
    <property type="entry name" value="Znf_CCCH"/>
</dbReference>
<keyword evidence="7" id="KW-1185">Reference proteome</keyword>
<evidence type="ECO:0000313" key="6">
    <source>
        <dbReference type="EMBL" id="GMH86501.1"/>
    </source>
</evidence>
<dbReference type="AlphaFoldDB" id="A0A9W7B8Z8"/>
<evidence type="ECO:0000256" key="3">
    <source>
        <dbReference type="ARBA" id="ARBA00022833"/>
    </source>
</evidence>
<name>A0A9W7B8Z8_9STRA</name>